<dbReference type="STRING" id="206665.SAMN04488516_101183"/>
<dbReference type="InterPro" id="IPR001646">
    <property type="entry name" value="5peptide_repeat"/>
</dbReference>
<sequence>MINKNIDNTFFLLERTLSRGKDNWWVGTFLAGYHIDEDKFILGEEIWSLVADFCQKAPLDNGMPKLKGEYLCYGRFSSFLKDKEKVYIKVDNKEKKLEGDLFPSEIDFFKNRDKLGTYDSNYIKKYWPAYPPDMQLEIFNLAPLDQRISGFWTGSEEIVIKNGHPTKREIKFKLPGKELECYFLLKNNEIKKININLDTLIFFPEKFLVVLVYRVVYKLKYKLEIEDEVDVIYFNEIQENNKKIKEELLCLKKAEDVFNKNIVEKQIDFSKIEPEVKSDLNSNLKKISSDEVEKILKNDKEFYNIYLVGIDFSNKILKGVRFEKCVLDDCLFLNSSLQDISFKNSIASKLTFKDSKLNNINIDNSIFEYSFFKIDLNNFFISNSVFKNLNLKLSNIENGFIEKIRLNNINITDSVIKDIEFIESSFEDVEFNKNKLFYINVEESIFSNVNLNQCKGEKNILIQNKFNNLQLNDSIITDCDFSNSFFQKCIFINSNLNGSCLEGCTIRDLKCNDIILDASYGDDKTILKDVVVLKSSIQEVSFISSEFINCHFENCNINNSVFSKSKFKNNIFLKNCMKEIRFDLCKFIDSKIKICDCMRSDFYNCFLDNVSFELNNMFESNLFNLNHNKFFIKKCNLGRTVYEKN</sequence>
<dbReference type="AlphaFoldDB" id="A0A1G9ZVR0"/>
<dbReference type="InterPro" id="IPR052949">
    <property type="entry name" value="PA_immunity-related"/>
</dbReference>
<dbReference type="RefSeq" id="WP_092061962.1">
    <property type="nucleotide sequence ID" value="NZ_FNIN01000001.1"/>
</dbReference>
<evidence type="ECO:0000313" key="2">
    <source>
        <dbReference type="EMBL" id="SDN25235.1"/>
    </source>
</evidence>
<dbReference type="Gene3D" id="2.160.20.80">
    <property type="entry name" value="E3 ubiquitin-protein ligase SopA"/>
    <property type="match status" value="3"/>
</dbReference>
<dbReference type="InterPro" id="IPR018683">
    <property type="entry name" value="DUF2169"/>
</dbReference>
<organism evidence="2 3">
    <name type="scientific">Desulfonauticus submarinus</name>
    <dbReference type="NCBI Taxonomy" id="206665"/>
    <lineage>
        <taxon>Bacteria</taxon>
        <taxon>Pseudomonadati</taxon>
        <taxon>Thermodesulfobacteriota</taxon>
        <taxon>Desulfovibrionia</taxon>
        <taxon>Desulfovibrionales</taxon>
        <taxon>Desulfonauticaceae</taxon>
        <taxon>Desulfonauticus</taxon>
    </lineage>
</organism>
<evidence type="ECO:0000259" key="1">
    <source>
        <dbReference type="Pfam" id="PF09937"/>
    </source>
</evidence>
<evidence type="ECO:0000313" key="3">
    <source>
        <dbReference type="Proteomes" id="UP000199602"/>
    </source>
</evidence>
<dbReference type="PANTHER" id="PTHR42999">
    <property type="entry name" value="ANTIBIOTIC RESISTANCE PROTEIN MCBG"/>
    <property type="match status" value="1"/>
</dbReference>
<dbReference type="SUPFAM" id="SSF141571">
    <property type="entry name" value="Pentapeptide repeat-like"/>
    <property type="match status" value="3"/>
</dbReference>
<feature type="domain" description="DUF2169" evidence="1">
    <location>
        <begin position="112"/>
        <end position="214"/>
    </location>
</feature>
<dbReference type="Pfam" id="PF00805">
    <property type="entry name" value="Pentapeptide"/>
    <property type="match status" value="1"/>
</dbReference>
<accession>A0A1G9ZVR0</accession>
<dbReference type="EMBL" id="FNIN01000001">
    <property type="protein sequence ID" value="SDN25235.1"/>
    <property type="molecule type" value="Genomic_DNA"/>
</dbReference>
<keyword evidence="3" id="KW-1185">Reference proteome</keyword>
<dbReference type="Proteomes" id="UP000199602">
    <property type="component" value="Unassembled WGS sequence"/>
</dbReference>
<gene>
    <name evidence="2" type="ORF">SAMN04488516_101183</name>
</gene>
<name>A0A1G9ZVR0_9BACT</name>
<dbReference type="OrthoDB" id="5501263at2"/>
<dbReference type="Pfam" id="PF09937">
    <property type="entry name" value="DUF2169"/>
    <property type="match status" value="1"/>
</dbReference>
<protein>
    <submittedName>
        <fullName evidence="2">Pentapeptide repeat-containing protein</fullName>
    </submittedName>
</protein>
<proteinExistence type="predicted"/>
<reference evidence="2 3" key="1">
    <citation type="submission" date="2016-10" db="EMBL/GenBank/DDBJ databases">
        <authorList>
            <person name="de Groot N.N."/>
        </authorList>
    </citation>
    <scope>NUCLEOTIDE SEQUENCE [LARGE SCALE GENOMIC DNA]</scope>
    <source>
        <strain evidence="2 3">DSM 15269</strain>
    </source>
</reference>
<dbReference type="PANTHER" id="PTHR42999:SF2">
    <property type="match status" value="1"/>
</dbReference>